<dbReference type="PANTHER" id="PTHR30413:SF8">
    <property type="entry name" value="TRANSPORT PERMEASE PROTEIN"/>
    <property type="match status" value="1"/>
</dbReference>
<feature type="transmembrane region" description="Helical" evidence="9">
    <location>
        <begin position="216"/>
        <end position="235"/>
    </location>
</feature>
<evidence type="ECO:0000313" key="11">
    <source>
        <dbReference type="EMBL" id="QFQ31144.2"/>
    </source>
</evidence>
<sequence length="303" mass="32959">MTTGPSRAPLTPVPSLSSAEATALAQRHGLTELGTRPPFGRYLRDLWRRRAFLWTLSSAQSYAKNHDNRLGQLWNLLNPALLIASYFLIFGVLLGTTGSVSNKVGFLSIGVVLFTFTSSVITRGSKSVTSNLNLVRALHFPRAVLPLSVALTELIAALPAFALLLVVMVLTDETPSVRWLLLVPAILLQTGVLAGFALIGSRLVNASKDIGQLIPVVVRLLRYTSGVFFPVAQYADRLPGLWGDVLVYQPFALPLEAARQALMSPADHPFDLTVWWALAAWAVGLLAVGMVVFWIDEARYGRG</sequence>
<dbReference type="GO" id="GO:0140359">
    <property type="term" value="F:ABC-type transporter activity"/>
    <property type="evidence" value="ECO:0007669"/>
    <property type="project" value="InterPro"/>
</dbReference>
<evidence type="ECO:0000256" key="8">
    <source>
        <dbReference type="ARBA" id="ARBA00023136"/>
    </source>
</evidence>
<comment type="subcellular location">
    <subcellularLocation>
        <location evidence="1">Cell inner membrane</location>
        <topology evidence="1">Multi-pass membrane protein</topology>
    </subcellularLocation>
    <subcellularLocation>
        <location evidence="9">Cell membrane</location>
        <topology evidence="9">Multi-pass membrane protein</topology>
    </subcellularLocation>
</comment>
<dbReference type="PROSITE" id="PS51012">
    <property type="entry name" value="ABC_TM2"/>
    <property type="match status" value="1"/>
</dbReference>
<evidence type="ECO:0000256" key="7">
    <source>
        <dbReference type="ARBA" id="ARBA00022989"/>
    </source>
</evidence>
<dbReference type="InterPro" id="IPR013525">
    <property type="entry name" value="ABC2_TM"/>
</dbReference>
<keyword evidence="8 9" id="KW-0472">Membrane</keyword>
<keyword evidence="3 9" id="KW-0813">Transport</keyword>
<feature type="transmembrane region" description="Helical" evidence="9">
    <location>
        <begin position="76"/>
        <end position="98"/>
    </location>
</feature>
<dbReference type="GO" id="GO:0005886">
    <property type="term" value="C:plasma membrane"/>
    <property type="evidence" value="ECO:0007669"/>
    <property type="project" value="UniProtKB-SubCell"/>
</dbReference>
<gene>
    <name evidence="11" type="ORF">EEW87_013820</name>
</gene>
<feature type="transmembrane region" description="Helical" evidence="9">
    <location>
        <begin position="274"/>
        <end position="295"/>
    </location>
</feature>
<evidence type="ECO:0000256" key="5">
    <source>
        <dbReference type="ARBA" id="ARBA00022519"/>
    </source>
</evidence>
<comment type="similarity">
    <text evidence="2 9">Belongs to the ABC-2 integral membrane protein family.</text>
</comment>
<feature type="domain" description="ABC transmembrane type-2" evidence="10">
    <location>
        <begin position="70"/>
        <end position="296"/>
    </location>
</feature>
<dbReference type="Pfam" id="PF01061">
    <property type="entry name" value="ABC2_membrane"/>
    <property type="match status" value="1"/>
</dbReference>
<keyword evidence="5" id="KW-0997">Cell inner membrane</keyword>
<name>A0A5P8FQD7_9MICO</name>
<dbReference type="PANTHER" id="PTHR30413">
    <property type="entry name" value="INNER MEMBRANE TRANSPORT PERMEASE"/>
    <property type="match status" value="1"/>
</dbReference>
<evidence type="ECO:0000256" key="3">
    <source>
        <dbReference type="ARBA" id="ARBA00022448"/>
    </source>
</evidence>
<dbReference type="EMBL" id="CP044548">
    <property type="protein sequence ID" value="QFQ31144.2"/>
    <property type="molecule type" value="Genomic_DNA"/>
</dbReference>
<feature type="transmembrane region" description="Helical" evidence="9">
    <location>
        <begin position="104"/>
        <end position="122"/>
    </location>
</feature>
<feature type="transmembrane region" description="Helical" evidence="9">
    <location>
        <begin position="179"/>
        <end position="204"/>
    </location>
</feature>
<evidence type="ECO:0000256" key="2">
    <source>
        <dbReference type="ARBA" id="ARBA00007783"/>
    </source>
</evidence>
<evidence type="ECO:0000256" key="9">
    <source>
        <dbReference type="RuleBase" id="RU361157"/>
    </source>
</evidence>
<reference evidence="11 12" key="1">
    <citation type="submission" date="2019-09" db="EMBL/GenBank/DDBJ databases">
        <title>Complete Genome Sequence of Janibacter melonis M714 with both human health impact and industrial applications.</title>
        <authorList>
            <person name="Jin M."/>
            <person name="Zhao Q.R."/>
        </authorList>
    </citation>
    <scope>NUCLEOTIDE SEQUENCE [LARGE SCALE GENOMIC DNA]</scope>
    <source>
        <strain evidence="11 12">M714</strain>
    </source>
</reference>
<dbReference type="InterPro" id="IPR047817">
    <property type="entry name" value="ABC2_TM_bact-type"/>
</dbReference>
<feature type="transmembrane region" description="Helical" evidence="9">
    <location>
        <begin position="143"/>
        <end position="167"/>
    </location>
</feature>
<protein>
    <recommendedName>
        <fullName evidence="9">Transport permease protein</fullName>
    </recommendedName>
</protein>
<accession>A0A5P8FQD7</accession>
<evidence type="ECO:0000256" key="4">
    <source>
        <dbReference type="ARBA" id="ARBA00022475"/>
    </source>
</evidence>
<dbReference type="Proteomes" id="UP000271708">
    <property type="component" value="Chromosome"/>
</dbReference>
<evidence type="ECO:0000256" key="6">
    <source>
        <dbReference type="ARBA" id="ARBA00022692"/>
    </source>
</evidence>
<dbReference type="KEGG" id="jme:EEW87_013820"/>
<evidence type="ECO:0000259" key="10">
    <source>
        <dbReference type="PROSITE" id="PS51012"/>
    </source>
</evidence>
<keyword evidence="4 9" id="KW-1003">Cell membrane</keyword>
<evidence type="ECO:0000313" key="12">
    <source>
        <dbReference type="Proteomes" id="UP000271708"/>
    </source>
</evidence>
<keyword evidence="6 9" id="KW-0812">Transmembrane</keyword>
<dbReference type="AlphaFoldDB" id="A0A5P8FQD7"/>
<dbReference type="RefSeq" id="WP_123093736.1">
    <property type="nucleotide sequence ID" value="NZ_JADALA010000002.1"/>
</dbReference>
<keyword evidence="7 9" id="KW-1133">Transmembrane helix</keyword>
<evidence type="ECO:0000256" key="1">
    <source>
        <dbReference type="ARBA" id="ARBA00004429"/>
    </source>
</evidence>
<proteinExistence type="inferred from homology"/>
<dbReference type="GO" id="GO:0015920">
    <property type="term" value="P:lipopolysaccharide transport"/>
    <property type="evidence" value="ECO:0007669"/>
    <property type="project" value="TreeGrafter"/>
</dbReference>
<organism evidence="11 12">
    <name type="scientific">Janibacter melonis</name>
    <dbReference type="NCBI Taxonomy" id="262209"/>
    <lineage>
        <taxon>Bacteria</taxon>
        <taxon>Bacillati</taxon>
        <taxon>Actinomycetota</taxon>
        <taxon>Actinomycetes</taxon>
        <taxon>Micrococcales</taxon>
        <taxon>Intrasporangiaceae</taxon>
        <taxon>Janibacter</taxon>
    </lineage>
</organism>